<feature type="region of interest" description="Disordered" evidence="1">
    <location>
        <begin position="1"/>
        <end position="87"/>
    </location>
</feature>
<feature type="region of interest" description="Disordered" evidence="1">
    <location>
        <begin position="192"/>
        <end position="214"/>
    </location>
</feature>
<protein>
    <submittedName>
        <fullName evidence="2">Uncharacterized protein</fullName>
    </submittedName>
</protein>
<feature type="region of interest" description="Disordered" evidence="1">
    <location>
        <begin position="121"/>
        <end position="151"/>
    </location>
</feature>
<dbReference type="AlphaFoldDB" id="A0A7S1NG45"/>
<gene>
    <name evidence="2" type="ORF">EGYM00392_LOCUS26988</name>
</gene>
<evidence type="ECO:0000313" key="2">
    <source>
        <dbReference type="EMBL" id="CAD9015879.1"/>
    </source>
</evidence>
<feature type="compositionally biased region" description="Pro residues" evidence="1">
    <location>
        <begin position="1"/>
        <end position="14"/>
    </location>
</feature>
<feature type="region of interest" description="Disordered" evidence="1">
    <location>
        <begin position="258"/>
        <end position="282"/>
    </location>
</feature>
<dbReference type="EMBL" id="HBGA01072267">
    <property type="protein sequence ID" value="CAD9015879.1"/>
    <property type="molecule type" value="Transcribed_RNA"/>
</dbReference>
<name>A0A7S1NG45_9EUGL</name>
<evidence type="ECO:0000256" key="1">
    <source>
        <dbReference type="SAM" id="MobiDB-lite"/>
    </source>
</evidence>
<organism evidence="2">
    <name type="scientific">Eutreptiella gymnastica</name>
    <dbReference type="NCBI Taxonomy" id="73025"/>
    <lineage>
        <taxon>Eukaryota</taxon>
        <taxon>Discoba</taxon>
        <taxon>Euglenozoa</taxon>
        <taxon>Euglenida</taxon>
        <taxon>Spirocuta</taxon>
        <taxon>Euglenophyceae</taxon>
        <taxon>Eutreptiales</taxon>
        <taxon>Eutreptiaceae</taxon>
        <taxon>Eutreptiella</taxon>
    </lineage>
</organism>
<sequence length="282" mass="29026">MTPVPASAPTPSAEPDPNRSPSLAPSPFPRWRRPKRTFGDLQLETTAAAAAAAGGSALPSFPLPNGSPSVPTPALGPGPADWGATESPYMDAALSPQFSEAFSVAGPGLSISSGLQVCPSSAVSGDGAAGQPPLPGPDPEQDEWGSDGAEDRDEAAELVAMMLAHTEPTLDCKNVMTMSLFPHRHLVSPLEHGVGDGAAAAGPTDPRPGPGSVPDGVDYAKWKWIKTSWFYSMRCQEELDPLWATYDEAAYASGTFSPKGGLGPCPAVPNGGAGSTPEDKWP</sequence>
<feature type="compositionally biased region" description="Acidic residues" evidence="1">
    <location>
        <begin position="139"/>
        <end position="151"/>
    </location>
</feature>
<reference evidence="2" key="1">
    <citation type="submission" date="2021-01" db="EMBL/GenBank/DDBJ databases">
        <authorList>
            <person name="Corre E."/>
            <person name="Pelletier E."/>
            <person name="Niang G."/>
            <person name="Scheremetjew M."/>
            <person name="Finn R."/>
            <person name="Kale V."/>
            <person name="Holt S."/>
            <person name="Cochrane G."/>
            <person name="Meng A."/>
            <person name="Brown T."/>
            <person name="Cohen L."/>
        </authorList>
    </citation>
    <scope>NUCLEOTIDE SEQUENCE</scope>
    <source>
        <strain evidence="2">NIES-381</strain>
    </source>
</reference>
<proteinExistence type="predicted"/>
<accession>A0A7S1NG45</accession>